<dbReference type="GO" id="GO:0046872">
    <property type="term" value="F:metal ion binding"/>
    <property type="evidence" value="ECO:0007669"/>
    <property type="project" value="InterPro"/>
</dbReference>
<dbReference type="EMBL" id="PRDK01000006">
    <property type="protein sequence ID" value="MBE8714454.1"/>
    <property type="molecule type" value="Genomic_DNA"/>
</dbReference>
<sequence>MKSSRYWMTVSMLLLTIFAFAQVKNSQTMTVSINGNCGMCKKTIEQAGSVTKEAIVEWDADSESAKLTFDSTKTSEDAILKRIALAGYDNEKYLAPEETYQNLHACCQYERTLKAEENPSAENASEHQHGTVENQEQINTLQTVFDGYFKLKDALVKSDANASSTQASAMLVSLEAIKMDKLSAEEHTSWMNVKNSLIEQSKLIAKQKDLKKQRAEFNTLSTKMYELMKTSDTQQTIYYQHCPMYNDGQGGNWLSKEDAIKNPYYGSQMLTCGNTVEKI</sequence>
<dbReference type="SUPFAM" id="SSF55008">
    <property type="entry name" value="HMA, heavy metal-associated domain"/>
    <property type="match status" value="1"/>
</dbReference>
<feature type="chain" id="PRO_5037019792" evidence="1">
    <location>
        <begin position="22"/>
        <end position="279"/>
    </location>
</feature>
<keyword evidence="1" id="KW-0732">Signal</keyword>
<reference evidence="3" key="1">
    <citation type="submission" date="2018-02" db="EMBL/GenBank/DDBJ databases">
        <authorList>
            <person name="Vasarhelyi B.M."/>
            <person name="Deshmukh S."/>
            <person name="Balint B."/>
            <person name="Kukolya J."/>
        </authorList>
    </citation>
    <scope>NUCLEOTIDE SEQUENCE</scope>
    <source>
        <strain evidence="3">KB22</strain>
    </source>
</reference>
<evidence type="ECO:0000313" key="3">
    <source>
        <dbReference type="EMBL" id="MBE8714454.1"/>
    </source>
</evidence>
<gene>
    <name evidence="3" type="ORF">C4F49_12250</name>
</gene>
<comment type="caution">
    <text evidence="3">The sequence shown here is derived from an EMBL/GenBank/DDBJ whole genome shotgun (WGS) entry which is preliminary data.</text>
</comment>
<dbReference type="Pfam" id="PF11827">
    <property type="entry name" value="DUF3347"/>
    <property type="match status" value="1"/>
</dbReference>
<feature type="signal peptide" evidence="1">
    <location>
        <begin position="1"/>
        <end position="21"/>
    </location>
</feature>
<evidence type="ECO:0000256" key="1">
    <source>
        <dbReference type="SAM" id="SignalP"/>
    </source>
</evidence>
<name>A0A928V1K1_9SPHI</name>
<dbReference type="Gene3D" id="3.30.70.100">
    <property type="match status" value="1"/>
</dbReference>
<dbReference type="AlphaFoldDB" id="A0A928V1K1"/>
<organism evidence="3 4">
    <name type="scientific">Sphingobacterium hungaricum</name>
    <dbReference type="NCBI Taxonomy" id="2082723"/>
    <lineage>
        <taxon>Bacteria</taxon>
        <taxon>Pseudomonadati</taxon>
        <taxon>Bacteroidota</taxon>
        <taxon>Sphingobacteriia</taxon>
        <taxon>Sphingobacteriales</taxon>
        <taxon>Sphingobacteriaceae</taxon>
        <taxon>Sphingobacterium</taxon>
    </lineage>
</organism>
<dbReference type="InterPro" id="IPR021782">
    <property type="entry name" value="DUF3347"/>
</dbReference>
<protein>
    <submittedName>
        <fullName evidence="3">Mercury transporter</fullName>
    </submittedName>
</protein>
<keyword evidence="4" id="KW-1185">Reference proteome</keyword>
<dbReference type="InterPro" id="IPR036163">
    <property type="entry name" value="HMA_dom_sf"/>
</dbReference>
<dbReference type="Proteomes" id="UP000616201">
    <property type="component" value="Unassembled WGS sequence"/>
</dbReference>
<proteinExistence type="predicted"/>
<dbReference type="RefSeq" id="WP_196936286.1">
    <property type="nucleotide sequence ID" value="NZ_MU158698.1"/>
</dbReference>
<feature type="domain" description="DUF3347" evidence="2">
    <location>
        <begin position="144"/>
        <end position="235"/>
    </location>
</feature>
<evidence type="ECO:0000313" key="4">
    <source>
        <dbReference type="Proteomes" id="UP000616201"/>
    </source>
</evidence>
<evidence type="ECO:0000259" key="2">
    <source>
        <dbReference type="Pfam" id="PF11827"/>
    </source>
</evidence>
<accession>A0A928V1K1</accession>